<feature type="domain" description="C2H2-type" evidence="3">
    <location>
        <begin position="244"/>
        <end position="274"/>
    </location>
</feature>
<dbReference type="PROSITE" id="PS50157">
    <property type="entry name" value="ZINC_FINGER_C2H2_2"/>
    <property type="match status" value="1"/>
</dbReference>
<organism evidence="4 5">
    <name type="scientific">Lichtheimia ornata</name>
    <dbReference type="NCBI Taxonomy" id="688661"/>
    <lineage>
        <taxon>Eukaryota</taxon>
        <taxon>Fungi</taxon>
        <taxon>Fungi incertae sedis</taxon>
        <taxon>Mucoromycota</taxon>
        <taxon>Mucoromycotina</taxon>
        <taxon>Mucoromycetes</taxon>
        <taxon>Mucorales</taxon>
        <taxon>Lichtheimiaceae</taxon>
        <taxon>Lichtheimia</taxon>
    </lineage>
</organism>
<dbReference type="GeneID" id="83216544"/>
<comment type="caution">
    <text evidence="4">The sequence shown here is derived from an EMBL/GenBank/DDBJ whole genome shotgun (WGS) entry which is preliminary data.</text>
</comment>
<dbReference type="AlphaFoldDB" id="A0AAD7UX40"/>
<gene>
    <name evidence="4" type="ORF">O0I10_009137</name>
</gene>
<feature type="region of interest" description="Disordered" evidence="2">
    <location>
        <begin position="143"/>
        <end position="166"/>
    </location>
</feature>
<protein>
    <recommendedName>
        <fullName evidence="3">C2H2-type domain-containing protein</fullName>
    </recommendedName>
</protein>
<dbReference type="EMBL" id="JARTCD010000051">
    <property type="protein sequence ID" value="KAJ8655269.1"/>
    <property type="molecule type" value="Genomic_DNA"/>
</dbReference>
<dbReference type="SUPFAM" id="SSF57667">
    <property type="entry name" value="beta-beta-alpha zinc fingers"/>
    <property type="match status" value="1"/>
</dbReference>
<evidence type="ECO:0000313" key="4">
    <source>
        <dbReference type="EMBL" id="KAJ8655269.1"/>
    </source>
</evidence>
<keyword evidence="1" id="KW-0863">Zinc-finger</keyword>
<sequence length="321" mass="35346">MNDNLQRNPPTEASTTAAFIAFEGSSARPQELEFDPYAENDRQQHRTMDSIFISEHQEETQMSNANTAPLMANQNAAVLPSHILDQTIAFDAVELPEDYAIASAQPVPSLSPSSMGEQQPVFLTDVDQQPLYWGTLNLPIGSSPSSSLPMPSTQQQQPSFMSSSSPELMAPADLTPIAMPLPTTSSPQLIYSSREQQQPLQPQTMYPQNTKSNNNRGTVALQPTSESCSSPVASTPSSSERGNYLCRVSHNCRATFTRRSDRDRHELIHKPPRTLYTCEYCNITCTRKDTLKRHQTRSCPVINACKHQSSSSSSSAHASRG</sequence>
<name>A0AAD7UX40_9FUNG</name>
<evidence type="ECO:0000313" key="5">
    <source>
        <dbReference type="Proteomes" id="UP001234581"/>
    </source>
</evidence>
<keyword evidence="1" id="KW-0479">Metal-binding</keyword>
<evidence type="ECO:0000259" key="3">
    <source>
        <dbReference type="PROSITE" id="PS50157"/>
    </source>
</evidence>
<keyword evidence="1" id="KW-0862">Zinc</keyword>
<proteinExistence type="predicted"/>
<dbReference type="GO" id="GO:0008270">
    <property type="term" value="F:zinc ion binding"/>
    <property type="evidence" value="ECO:0007669"/>
    <property type="project" value="UniProtKB-KW"/>
</dbReference>
<evidence type="ECO:0000256" key="1">
    <source>
        <dbReference type="PROSITE-ProRule" id="PRU00042"/>
    </source>
</evidence>
<dbReference type="Gene3D" id="3.30.160.60">
    <property type="entry name" value="Classic Zinc Finger"/>
    <property type="match status" value="1"/>
</dbReference>
<feature type="compositionally biased region" description="Low complexity" evidence="2">
    <location>
        <begin position="223"/>
        <end position="240"/>
    </location>
</feature>
<reference evidence="4 5" key="1">
    <citation type="submission" date="2023-03" db="EMBL/GenBank/DDBJ databases">
        <title>Genome sequence of Lichtheimia ornata CBS 291.66.</title>
        <authorList>
            <person name="Mohabir J.T."/>
            <person name="Shea T.P."/>
            <person name="Kurbessoian T."/>
            <person name="Berby B."/>
            <person name="Fontaine J."/>
            <person name="Livny J."/>
            <person name="Gnirke A."/>
            <person name="Stajich J.E."/>
            <person name="Cuomo C.A."/>
        </authorList>
    </citation>
    <scope>NUCLEOTIDE SEQUENCE [LARGE SCALE GENOMIC DNA]</scope>
    <source>
        <strain evidence="4">CBS 291.66</strain>
    </source>
</reference>
<feature type="compositionally biased region" description="Polar residues" evidence="2">
    <location>
        <begin position="195"/>
        <end position="217"/>
    </location>
</feature>
<accession>A0AAD7UX40</accession>
<dbReference type="Proteomes" id="UP001234581">
    <property type="component" value="Unassembled WGS sequence"/>
</dbReference>
<keyword evidence="5" id="KW-1185">Reference proteome</keyword>
<feature type="region of interest" description="Disordered" evidence="2">
    <location>
        <begin position="195"/>
        <end position="240"/>
    </location>
</feature>
<dbReference type="InterPro" id="IPR036236">
    <property type="entry name" value="Znf_C2H2_sf"/>
</dbReference>
<dbReference type="RefSeq" id="XP_058340182.1">
    <property type="nucleotide sequence ID" value="XM_058489134.1"/>
</dbReference>
<evidence type="ECO:0000256" key="2">
    <source>
        <dbReference type="SAM" id="MobiDB-lite"/>
    </source>
</evidence>
<dbReference type="InterPro" id="IPR013087">
    <property type="entry name" value="Znf_C2H2_type"/>
</dbReference>